<feature type="compositionally biased region" description="Basic and acidic residues" evidence="1">
    <location>
        <begin position="635"/>
        <end position="648"/>
    </location>
</feature>
<evidence type="ECO:0000313" key="2">
    <source>
        <dbReference type="EMBL" id="KAK8856829.1"/>
    </source>
</evidence>
<feature type="region of interest" description="Disordered" evidence="1">
    <location>
        <begin position="237"/>
        <end position="265"/>
    </location>
</feature>
<protein>
    <submittedName>
        <fullName evidence="2">Clock-controlled protein 8</fullName>
    </submittedName>
</protein>
<dbReference type="EMBL" id="JAPCWZ010000007">
    <property type="protein sequence ID" value="KAK8856829.1"/>
    <property type="molecule type" value="Genomic_DNA"/>
</dbReference>
<dbReference type="Proteomes" id="UP001390339">
    <property type="component" value="Unassembled WGS sequence"/>
</dbReference>
<feature type="compositionally biased region" description="Low complexity" evidence="1">
    <location>
        <begin position="109"/>
        <end position="130"/>
    </location>
</feature>
<feature type="region of interest" description="Disordered" evidence="1">
    <location>
        <begin position="336"/>
        <end position="387"/>
    </location>
</feature>
<dbReference type="Pfam" id="PF08618">
    <property type="entry name" value="Opi1"/>
    <property type="match status" value="2"/>
</dbReference>
<keyword evidence="3" id="KW-1185">Reference proteome</keyword>
<evidence type="ECO:0000256" key="1">
    <source>
        <dbReference type="SAM" id="MobiDB-lite"/>
    </source>
</evidence>
<feature type="region of interest" description="Disordered" evidence="1">
    <location>
        <begin position="622"/>
        <end position="648"/>
    </location>
</feature>
<proteinExistence type="predicted"/>
<feature type="region of interest" description="Disordered" evidence="1">
    <location>
        <begin position="189"/>
        <end position="223"/>
    </location>
</feature>
<accession>A0ABR2I356</accession>
<feature type="compositionally biased region" description="Pro residues" evidence="1">
    <location>
        <begin position="131"/>
        <end position="144"/>
    </location>
</feature>
<dbReference type="PANTHER" id="PTHR38406:SF1">
    <property type="entry name" value="TRANSCRIPTIONAL REPRESSOR OPI1"/>
    <property type="match status" value="1"/>
</dbReference>
<feature type="compositionally biased region" description="Low complexity" evidence="1">
    <location>
        <begin position="197"/>
        <end position="207"/>
    </location>
</feature>
<comment type="caution">
    <text evidence="2">The sequence shown here is derived from an EMBL/GenBank/DDBJ whole genome shotgun (WGS) entry which is preliminary data.</text>
</comment>
<feature type="region of interest" description="Disordered" evidence="1">
    <location>
        <begin position="28"/>
        <end position="49"/>
    </location>
</feature>
<dbReference type="PANTHER" id="PTHR38406">
    <property type="entry name" value="TRANSCRIPTIONAL REPRESSOR OPI1"/>
    <property type="match status" value="1"/>
</dbReference>
<feature type="region of interest" description="Disordered" evidence="1">
    <location>
        <begin position="109"/>
        <end position="151"/>
    </location>
</feature>
<evidence type="ECO:0000313" key="3">
    <source>
        <dbReference type="Proteomes" id="UP001390339"/>
    </source>
</evidence>
<dbReference type="InterPro" id="IPR013927">
    <property type="entry name" value="TF_Opi1_Ccg-8"/>
</dbReference>
<organism evidence="2 3">
    <name type="scientific">Apiospora arundinis</name>
    <dbReference type="NCBI Taxonomy" id="335852"/>
    <lineage>
        <taxon>Eukaryota</taxon>
        <taxon>Fungi</taxon>
        <taxon>Dikarya</taxon>
        <taxon>Ascomycota</taxon>
        <taxon>Pezizomycotina</taxon>
        <taxon>Sordariomycetes</taxon>
        <taxon>Xylariomycetidae</taxon>
        <taxon>Amphisphaeriales</taxon>
        <taxon>Apiosporaceae</taxon>
        <taxon>Apiospora</taxon>
    </lineage>
</organism>
<sequence>MEQNHMLPRPANTVDFTSTTAATHHPLDQKPAILHHDRRQQTPSSDPAAFKTFDRTFKLPLYPPPSYAQTHHHDHKALVFPDAPKTELAPIHTFTGIVNDDQKKHTLPSLSSLTASSSPPYNSSLAQSNPSIPPAPTYNPPAPPLAATASASSSSSTSVVVPLRPQETHWPSLNPLTAYYAPSHVQGAEPMQMEGDSTNSSVSSAPSPEQYETGRASSVSLDDPDVRLAAEALGDLRADFVSSPPDHSTTLPSTPRSQSNVPPEPLLQLLTTNHPLLGNVIEGTQSAYVAGKNYSPRFKSGAEYVEGYVTPIANTVGTVGRKTGVEGSVRWFLGGGRRHKSHGSDLEAGDYGTSNKRRKVDTRSEEMDQDELMSGAATPRASNDPHDRRLSVASTIDTLPAYDEYRSPAYTEQSEPRPTSTSAWQSRLIMSTSGLSIAMSEESLRSLKYCLSWLRWANVHIGNVINSLKSVMDRQGGDQNMDGSSRATDSAEQQQIAARINALRADVLKTLQDVISTVSKYAGGALPDNARILVRRHLTSLPQRFRIASMAEDGQRSQQGDLSAEEAGIAKEKEMREGVQKVLVLAKEGLDMMAQVSGVLDGTIVSAEEWCERLGRKRRQQREELLEGPRLPHFPIDDGKMDVKMTDH</sequence>
<gene>
    <name evidence="2" type="ORF">PGQ11_012741</name>
</gene>
<name>A0ABR2I356_9PEZI</name>
<feature type="compositionally biased region" description="Polar residues" evidence="1">
    <location>
        <begin position="245"/>
        <end position="261"/>
    </location>
</feature>
<reference evidence="2 3" key="1">
    <citation type="journal article" date="2024" name="IMA Fungus">
        <title>Apiospora arundinis, a panoply of carbohydrate-active enzymes and secondary metabolites.</title>
        <authorList>
            <person name="Sorensen T."/>
            <person name="Petersen C."/>
            <person name="Muurmann A.T."/>
            <person name="Christiansen J.V."/>
            <person name="Brundto M.L."/>
            <person name="Overgaard C.K."/>
            <person name="Boysen A.T."/>
            <person name="Wollenberg R.D."/>
            <person name="Larsen T.O."/>
            <person name="Sorensen J.L."/>
            <person name="Nielsen K.L."/>
            <person name="Sondergaard T.E."/>
        </authorList>
    </citation>
    <scope>NUCLEOTIDE SEQUENCE [LARGE SCALE GENOMIC DNA]</scope>
    <source>
        <strain evidence="2 3">AAU 773</strain>
    </source>
</reference>